<organism evidence="1 2">
    <name type="scientific">Persea americana</name>
    <name type="common">Avocado</name>
    <dbReference type="NCBI Taxonomy" id="3435"/>
    <lineage>
        <taxon>Eukaryota</taxon>
        <taxon>Viridiplantae</taxon>
        <taxon>Streptophyta</taxon>
        <taxon>Embryophyta</taxon>
        <taxon>Tracheophyta</taxon>
        <taxon>Spermatophyta</taxon>
        <taxon>Magnoliopsida</taxon>
        <taxon>Magnoliidae</taxon>
        <taxon>Laurales</taxon>
        <taxon>Lauraceae</taxon>
        <taxon>Persea</taxon>
    </lineage>
</organism>
<dbReference type="Proteomes" id="UP001234297">
    <property type="component" value="Chromosome 4"/>
</dbReference>
<comment type="caution">
    <text evidence="1">The sequence shown here is derived from an EMBL/GenBank/DDBJ whole genome shotgun (WGS) entry which is preliminary data.</text>
</comment>
<accession>A0ACC2KCE0</accession>
<reference evidence="1 2" key="1">
    <citation type="journal article" date="2022" name="Hortic Res">
        <title>A haplotype resolved chromosomal level avocado genome allows analysis of novel avocado genes.</title>
        <authorList>
            <person name="Nath O."/>
            <person name="Fletcher S.J."/>
            <person name="Hayward A."/>
            <person name="Shaw L.M."/>
            <person name="Masouleh A.K."/>
            <person name="Furtado A."/>
            <person name="Henry R.J."/>
            <person name="Mitter N."/>
        </authorList>
    </citation>
    <scope>NUCLEOTIDE SEQUENCE [LARGE SCALE GENOMIC DNA]</scope>
    <source>
        <strain evidence="2">cv. Hass</strain>
    </source>
</reference>
<keyword evidence="2" id="KW-1185">Reference proteome</keyword>
<name>A0ACC2KCE0_PERAE</name>
<protein>
    <submittedName>
        <fullName evidence="1">Uncharacterized protein</fullName>
    </submittedName>
</protein>
<sequence length="88" mass="10218">MISPSTTRLRRCRSSSSTSFIQSIYGNHEENENNLDRNRWNIYWRVLVRTTSPMAFTRAIVVFAVKYSIVERPGKIDDAMENIITSAF</sequence>
<gene>
    <name evidence="1" type="ORF">MRB53_014924</name>
</gene>
<evidence type="ECO:0000313" key="2">
    <source>
        <dbReference type="Proteomes" id="UP001234297"/>
    </source>
</evidence>
<proteinExistence type="predicted"/>
<evidence type="ECO:0000313" key="1">
    <source>
        <dbReference type="EMBL" id="KAJ8618738.1"/>
    </source>
</evidence>
<dbReference type="EMBL" id="CM056812">
    <property type="protein sequence ID" value="KAJ8618738.1"/>
    <property type="molecule type" value="Genomic_DNA"/>
</dbReference>